<reference evidence="2" key="1">
    <citation type="submission" date="2017-12" db="EMBL/GenBank/DDBJ databases">
        <title>Sequencing the genomes of 1000 Actinobacteria strains.</title>
        <authorList>
            <person name="Klenk H.-P."/>
        </authorList>
    </citation>
    <scope>NUCLEOTIDE SEQUENCE [LARGE SCALE GENOMIC DNA]</scope>
    <source>
        <strain evidence="2">DSM 44228</strain>
    </source>
</reference>
<evidence type="ECO:0000256" key="1">
    <source>
        <dbReference type="SAM" id="SignalP"/>
    </source>
</evidence>
<dbReference type="Proteomes" id="UP000233786">
    <property type="component" value="Unassembled WGS sequence"/>
</dbReference>
<feature type="chain" id="PRO_5039209263" evidence="1">
    <location>
        <begin position="23"/>
        <end position="181"/>
    </location>
</feature>
<dbReference type="PROSITE" id="PS51257">
    <property type="entry name" value="PROKAR_LIPOPROTEIN"/>
    <property type="match status" value="1"/>
</dbReference>
<protein>
    <submittedName>
        <fullName evidence="2">Uncharacterized protein DUF3558</fullName>
    </submittedName>
</protein>
<proteinExistence type="predicted"/>
<dbReference type="AlphaFoldDB" id="A0A2N3XV33"/>
<dbReference type="OrthoDB" id="3691894at2"/>
<organism evidence="2 3">
    <name type="scientific">Saccharopolyspora spinosa</name>
    <dbReference type="NCBI Taxonomy" id="60894"/>
    <lineage>
        <taxon>Bacteria</taxon>
        <taxon>Bacillati</taxon>
        <taxon>Actinomycetota</taxon>
        <taxon>Actinomycetes</taxon>
        <taxon>Pseudonocardiales</taxon>
        <taxon>Pseudonocardiaceae</taxon>
        <taxon>Saccharopolyspora</taxon>
    </lineage>
</organism>
<gene>
    <name evidence="2" type="ORF">A8926_2148</name>
</gene>
<accession>A0A2N3XV33</accession>
<dbReference type="STRING" id="994479.GCA_000194155_01934"/>
<evidence type="ECO:0000313" key="2">
    <source>
        <dbReference type="EMBL" id="PKW14527.1"/>
    </source>
</evidence>
<comment type="caution">
    <text evidence="2">The sequence shown here is derived from an EMBL/GenBank/DDBJ whole genome shotgun (WGS) entry which is preliminary data.</text>
</comment>
<keyword evidence="3" id="KW-1185">Reference proteome</keyword>
<sequence>MSTFSRSLIATAAGLALFGLSACGSGGPTGGSSNETSAAPTSESGSGLASFDPCTFFKPDELTSYGLSTQSEEFTQVSFQPGCSWTGKKMSLALQKNADETVKSLGEGGGHDEYTEIKIAGRDAARMIVAGAKDQGGCVTVVSAGGGIVLYQVTGYMRDSLADPCGEVEKIANQTASRLPK</sequence>
<name>A0A2N3XV33_SACSN</name>
<keyword evidence="1" id="KW-0732">Signal</keyword>
<dbReference type="EMBL" id="PJNB01000001">
    <property type="protein sequence ID" value="PKW14527.1"/>
    <property type="molecule type" value="Genomic_DNA"/>
</dbReference>
<dbReference type="RefSeq" id="WP_010693963.1">
    <property type="nucleotide sequence ID" value="NZ_CP061007.1"/>
</dbReference>
<dbReference type="Pfam" id="PF12079">
    <property type="entry name" value="DUF3558"/>
    <property type="match status" value="1"/>
</dbReference>
<dbReference type="InterPro" id="IPR024520">
    <property type="entry name" value="DUF3558"/>
</dbReference>
<evidence type="ECO:0000313" key="3">
    <source>
        <dbReference type="Proteomes" id="UP000233786"/>
    </source>
</evidence>
<feature type="signal peptide" evidence="1">
    <location>
        <begin position="1"/>
        <end position="22"/>
    </location>
</feature>